<organism evidence="1">
    <name type="scientific">Rhipicephalus zambeziensis</name>
    <dbReference type="NCBI Taxonomy" id="60191"/>
    <lineage>
        <taxon>Eukaryota</taxon>
        <taxon>Metazoa</taxon>
        <taxon>Ecdysozoa</taxon>
        <taxon>Arthropoda</taxon>
        <taxon>Chelicerata</taxon>
        <taxon>Arachnida</taxon>
        <taxon>Acari</taxon>
        <taxon>Parasitiformes</taxon>
        <taxon>Ixodida</taxon>
        <taxon>Ixodoidea</taxon>
        <taxon>Ixodidae</taxon>
        <taxon>Rhipicephalinae</taxon>
        <taxon>Rhipicephalus</taxon>
        <taxon>Rhipicephalus</taxon>
    </lineage>
</organism>
<dbReference type="AlphaFoldDB" id="A0A224YFF4"/>
<accession>A0A224YFF4</accession>
<proteinExistence type="predicted"/>
<name>A0A224YFF4_9ACAR</name>
<dbReference type="EMBL" id="GFPF01001538">
    <property type="protein sequence ID" value="MAA12684.1"/>
    <property type="molecule type" value="Transcribed_RNA"/>
</dbReference>
<sequence>MYHSHAGSTDEERAHCGLSCLQTTVLARLFFSKQCCSCRLHATHAACVGNWGRAIVGPHSSAAPRPMCAPASTSRSSMCGGVYESATLSSRPCLRIADSTAPPSFRAADMWVESQVCVFLIQLGYT</sequence>
<protein>
    <submittedName>
        <fullName evidence="1">Uncharacterized protein</fullName>
    </submittedName>
</protein>
<evidence type="ECO:0000313" key="1">
    <source>
        <dbReference type="EMBL" id="MAA12684.1"/>
    </source>
</evidence>
<reference evidence="1" key="1">
    <citation type="journal article" date="2017" name="Parasit. Vectors">
        <title>Sialotranscriptomics of Rhipicephalus zambeziensis reveals intricate expression profiles of secretory proteins and suggests tight temporal transcriptional regulation during blood-feeding.</title>
        <authorList>
            <person name="de Castro M.H."/>
            <person name="de Klerk D."/>
            <person name="Pienaar R."/>
            <person name="Rees D.J.G."/>
            <person name="Mans B.J."/>
        </authorList>
    </citation>
    <scope>NUCLEOTIDE SEQUENCE</scope>
    <source>
        <tissue evidence="1">Salivary glands</tissue>
    </source>
</reference>